<dbReference type="RefSeq" id="WP_235862363.1">
    <property type="nucleotide sequence ID" value="NZ_FNTT01000002.1"/>
</dbReference>
<organism evidence="1 2">
    <name type="scientific">Pseudomonas kilonensis</name>
    <dbReference type="NCBI Taxonomy" id="132476"/>
    <lineage>
        <taxon>Bacteria</taxon>
        <taxon>Pseudomonadati</taxon>
        <taxon>Pseudomonadota</taxon>
        <taxon>Gammaproteobacteria</taxon>
        <taxon>Pseudomonadales</taxon>
        <taxon>Pseudomonadaceae</taxon>
        <taxon>Pseudomonas</taxon>
    </lineage>
</organism>
<name>A0ABY0YG91_9PSED</name>
<evidence type="ECO:0000313" key="2">
    <source>
        <dbReference type="Proteomes" id="UP000183915"/>
    </source>
</evidence>
<proteinExistence type="predicted"/>
<accession>A0ABY0YG91</accession>
<dbReference type="EMBL" id="FNTT01000002">
    <property type="protein sequence ID" value="SED53436.1"/>
    <property type="molecule type" value="Genomic_DNA"/>
</dbReference>
<protein>
    <submittedName>
        <fullName evidence="1">HTH-type transcriptional regulator / antitoxin HigA</fullName>
    </submittedName>
</protein>
<gene>
    <name evidence="1" type="ORF">SAMN04490188_0679</name>
</gene>
<evidence type="ECO:0000313" key="1">
    <source>
        <dbReference type="EMBL" id="SED53436.1"/>
    </source>
</evidence>
<comment type="caution">
    <text evidence="1">The sequence shown here is derived from an EMBL/GenBank/DDBJ whole genome shotgun (WGS) entry which is preliminary data.</text>
</comment>
<reference evidence="1 2" key="1">
    <citation type="submission" date="2016-10" db="EMBL/GenBank/DDBJ databases">
        <authorList>
            <person name="Varghese N."/>
            <person name="Submissions S."/>
        </authorList>
    </citation>
    <scope>NUCLEOTIDE SEQUENCE [LARGE SCALE GENOMIC DNA]</scope>
    <source>
        <strain evidence="1 2">BS3780</strain>
    </source>
</reference>
<keyword evidence="2" id="KW-1185">Reference proteome</keyword>
<sequence>MGVDYDVEWDPKALKELRKVDGAIRLQLLRFAMEPSAFLTAASAKVTAHIETVPLSVSNTSAHYVLHEGSPVAYSVEEAGASEYNVVTSNGRRKIAKEPDKG</sequence>
<dbReference type="Proteomes" id="UP000183915">
    <property type="component" value="Unassembled WGS sequence"/>
</dbReference>